<organism evidence="1 2">
    <name type="scientific">Akkermansia muciniphila</name>
    <dbReference type="NCBI Taxonomy" id="239935"/>
    <lineage>
        <taxon>Bacteria</taxon>
        <taxon>Pseudomonadati</taxon>
        <taxon>Verrucomicrobiota</taxon>
        <taxon>Verrucomicrobiia</taxon>
        <taxon>Verrucomicrobiales</taxon>
        <taxon>Akkermansiaceae</taxon>
        <taxon>Akkermansia</taxon>
    </lineage>
</organism>
<gene>
    <name evidence="1" type="ORF">CXU22_03195</name>
</gene>
<evidence type="ECO:0000313" key="2">
    <source>
        <dbReference type="Proteomes" id="UP000236000"/>
    </source>
</evidence>
<evidence type="ECO:0000313" key="1">
    <source>
        <dbReference type="EMBL" id="PNC18817.1"/>
    </source>
</evidence>
<comment type="caution">
    <text evidence="1">The sequence shown here is derived from an EMBL/GenBank/DDBJ whole genome shotgun (WGS) entry which is preliminary data.</text>
</comment>
<name>A0A2N8HEV4_9BACT</name>
<reference evidence="1 2" key="1">
    <citation type="journal article" date="2017" name="BMC Genomics">
        <title>Genome sequencing of 39 Akkermansia muciniphila isolates reveals its population structure, genomic and functional diverisity, and global distribution in mammalian gut microbiotas.</title>
        <authorList>
            <person name="Guo X."/>
            <person name="Li S."/>
            <person name="Zhang J."/>
            <person name="Wu F."/>
            <person name="Li X."/>
            <person name="Wu D."/>
            <person name="Zhang M."/>
            <person name="Ou Z."/>
            <person name="Jie Z."/>
            <person name="Yan Q."/>
            <person name="Li P."/>
            <person name="Yi J."/>
            <person name="Peng Y."/>
        </authorList>
    </citation>
    <scope>NUCLEOTIDE SEQUENCE [LARGE SCALE GENOMIC DNA]</scope>
    <source>
        <strain evidence="1 2">GP24</strain>
    </source>
</reference>
<protein>
    <submittedName>
        <fullName evidence="1">Uncharacterized protein</fullName>
    </submittedName>
</protein>
<dbReference type="AlphaFoldDB" id="A0A2N8HEV4"/>
<sequence length="478" mass="54332">MAEAEQLYGKKHFPTSWASKGQIWNFPEYSLILFFDGPGNVSSRLTVCKTKSLTLAEAAQYASRHLPKGYSMVRSKLSNDSQPVVFKSSNPLNGSSTGGWTSRSGWYCLDFHNARPKEEMEAKDLLDAIQEGVSEKTGKRTQEQMAELRAKPRLGMTLEELKALWGEGWPRDLKKYPCTLEGRNSRNDKDYLVFASIVPQCTAWQWMFRERQNLSITAILWRGRCVGLDLNRTGGFTVAEAIELASEIVPGIAFPLPSTKKDGVCTLYSRNLEQGYKLQHWGDKGYFELKSSLLIKRMKAQRPMDQKNRARVLGAAMKKFSDKTQKPLMGLTLDDVREVLGGKGQELAEHRWNERTWLWSDPNQDLILLGSFRDGGKHMFLHHLVVMDREHELDLHAALAIGYAATQPYTWPALSSAQLKSGFSIKSRDGQQRFLLKWYRDTYTGPTLHLVDDLVDRVARKQAAEKPKKTLETIKNIL</sequence>
<dbReference type="EMBL" id="PJKA01000006">
    <property type="protein sequence ID" value="PNC18817.1"/>
    <property type="molecule type" value="Genomic_DNA"/>
</dbReference>
<proteinExistence type="predicted"/>
<dbReference type="Proteomes" id="UP000236000">
    <property type="component" value="Unassembled WGS sequence"/>
</dbReference>
<accession>A0A2N8HEV4</accession>